<evidence type="ECO:0000313" key="2">
    <source>
        <dbReference type="EMBL" id="CAE7877220.1"/>
    </source>
</evidence>
<accession>A0A813AQX8</accession>
<proteinExistence type="predicted"/>
<keyword evidence="3" id="KW-1185">Reference proteome</keyword>
<dbReference type="AlphaFoldDB" id="A0A813AQX8"/>
<feature type="non-terminal residue" evidence="2">
    <location>
        <position position="1"/>
    </location>
</feature>
<name>A0A813AQX8_9DINO</name>
<gene>
    <name evidence="2" type="primary">VSR7</name>
    <name evidence="2" type="ORF">SNEC2469_LOCUS28642</name>
</gene>
<sequence>MGSSASKEPREANAGRTKTDGAEGIPGDRGLPSFPSFLPSPLQLASYPLVANNVRLLCDEEDRLRPRASSLTASFRRLRHTYSCEGLRGLFRGGHLYMLHQVLRDGLRRVVGGRDRRSASRLLMKYSIDVVCYPILLASTRVVMLKNEE</sequence>
<evidence type="ECO:0000256" key="1">
    <source>
        <dbReference type="SAM" id="MobiDB-lite"/>
    </source>
</evidence>
<dbReference type="EMBL" id="CAJNJA010062698">
    <property type="protein sequence ID" value="CAE7877220.1"/>
    <property type="molecule type" value="Genomic_DNA"/>
</dbReference>
<organism evidence="2 3">
    <name type="scientific">Symbiodinium necroappetens</name>
    <dbReference type="NCBI Taxonomy" id="1628268"/>
    <lineage>
        <taxon>Eukaryota</taxon>
        <taxon>Sar</taxon>
        <taxon>Alveolata</taxon>
        <taxon>Dinophyceae</taxon>
        <taxon>Suessiales</taxon>
        <taxon>Symbiodiniaceae</taxon>
        <taxon>Symbiodinium</taxon>
    </lineage>
</organism>
<dbReference type="Proteomes" id="UP000601435">
    <property type="component" value="Unassembled WGS sequence"/>
</dbReference>
<evidence type="ECO:0000313" key="3">
    <source>
        <dbReference type="Proteomes" id="UP000601435"/>
    </source>
</evidence>
<feature type="region of interest" description="Disordered" evidence="1">
    <location>
        <begin position="1"/>
        <end position="26"/>
    </location>
</feature>
<reference evidence="2" key="1">
    <citation type="submission" date="2021-02" db="EMBL/GenBank/DDBJ databases">
        <authorList>
            <person name="Dougan E. K."/>
            <person name="Rhodes N."/>
            <person name="Thang M."/>
            <person name="Chan C."/>
        </authorList>
    </citation>
    <scope>NUCLEOTIDE SEQUENCE</scope>
</reference>
<comment type="caution">
    <text evidence="2">The sequence shown here is derived from an EMBL/GenBank/DDBJ whole genome shotgun (WGS) entry which is preliminary data.</text>
</comment>
<feature type="compositionally biased region" description="Basic and acidic residues" evidence="1">
    <location>
        <begin position="7"/>
        <end position="21"/>
    </location>
</feature>
<dbReference type="OrthoDB" id="449168at2759"/>
<protein>
    <submittedName>
        <fullName evidence="2">VSR7 protein</fullName>
    </submittedName>
</protein>